<name>A0A4Y2WUJ6_ARAVE</name>
<accession>A0A4Y2WUJ6</accession>
<organism evidence="1 3">
    <name type="scientific">Araneus ventricosus</name>
    <name type="common">Orbweaver spider</name>
    <name type="synonym">Epeira ventricosa</name>
    <dbReference type="NCBI Taxonomy" id="182803"/>
    <lineage>
        <taxon>Eukaryota</taxon>
        <taxon>Metazoa</taxon>
        <taxon>Ecdysozoa</taxon>
        <taxon>Arthropoda</taxon>
        <taxon>Chelicerata</taxon>
        <taxon>Arachnida</taxon>
        <taxon>Araneae</taxon>
        <taxon>Araneomorphae</taxon>
        <taxon>Entelegynae</taxon>
        <taxon>Araneoidea</taxon>
        <taxon>Araneidae</taxon>
        <taxon>Araneus</taxon>
    </lineage>
</organism>
<evidence type="ECO:0000313" key="3">
    <source>
        <dbReference type="Proteomes" id="UP000499080"/>
    </source>
</evidence>
<sequence>MWTFPYVSSSSQSDCQSSIIFSRRLISGRRSEPKPILGLYQIPQFLLPICPPPRFRRSP</sequence>
<feature type="non-terminal residue" evidence="1">
    <location>
        <position position="59"/>
    </location>
</feature>
<dbReference type="AlphaFoldDB" id="A0A4Y2WUJ6"/>
<keyword evidence="3" id="KW-1185">Reference proteome</keyword>
<evidence type="ECO:0000313" key="2">
    <source>
        <dbReference type="EMBL" id="GBO40458.1"/>
    </source>
</evidence>
<dbReference type="EMBL" id="BGPR01065709">
    <property type="protein sequence ID" value="GBO40458.1"/>
    <property type="molecule type" value="Genomic_DNA"/>
</dbReference>
<reference evidence="1 3" key="1">
    <citation type="journal article" date="2019" name="Sci. Rep.">
        <title>Orb-weaving spider Araneus ventricosus genome elucidates the spidroin gene catalogue.</title>
        <authorList>
            <person name="Kono N."/>
            <person name="Nakamura H."/>
            <person name="Ohtoshi R."/>
            <person name="Moran D.A.P."/>
            <person name="Shinohara A."/>
            <person name="Yoshida Y."/>
            <person name="Fujiwara M."/>
            <person name="Mori M."/>
            <person name="Tomita M."/>
            <person name="Arakawa K."/>
        </authorList>
    </citation>
    <scope>NUCLEOTIDE SEQUENCE [LARGE SCALE GENOMIC DNA]</scope>
</reference>
<dbReference type="Proteomes" id="UP000499080">
    <property type="component" value="Unassembled WGS sequence"/>
</dbReference>
<gene>
    <name evidence="1" type="ORF">AVEN_238049_1</name>
    <name evidence="2" type="ORF">AVEN_87296_1</name>
</gene>
<protein>
    <submittedName>
        <fullName evidence="1">Uncharacterized protein</fullName>
    </submittedName>
</protein>
<evidence type="ECO:0000313" key="1">
    <source>
        <dbReference type="EMBL" id="GBO40456.1"/>
    </source>
</evidence>
<proteinExistence type="predicted"/>
<dbReference type="EMBL" id="BGPR01065706">
    <property type="protein sequence ID" value="GBO40456.1"/>
    <property type="molecule type" value="Genomic_DNA"/>
</dbReference>
<comment type="caution">
    <text evidence="1">The sequence shown here is derived from an EMBL/GenBank/DDBJ whole genome shotgun (WGS) entry which is preliminary data.</text>
</comment>